<dbReference type="EMBL" id="JAVHJS010000006">
    <property type="protein sequence ID" value="KAK2854891.1"/>
    <property type="molecule type" value="Genomic_DNA"/>
</dbReference>
<keyword evidence="4" id="KW-1185">Reference proteome</keyword>
<sequence length="209" mass="23358">MSADQTSVGIGAHGLLQGQRAKSYGSLVTSSVSPVRQKPIQHNVQPGETLQGLSLKYGVSMEQIKRANRLYTNDSIFLKKVLSIPILTESLSFTNENELLEDESILQHQQVPVENGQRVSEIQEVTADISPSDYLKRMDSLIYQSKQAAIKTCQEAQEVKFSSTQQNLYRRQESCGSSLGEQVTLGSVPLTITKRTKKLRDREDEIFQL</sequence>
<dbReference type="CDD" id="cd00118">
    <property type="entry name" value="LysM"/>
    <property type="match status" value="1"/>
</dbReference>
<comment type="caution">
    <text evidence="3">The sequence shown here is derived from an EMBL/GenBank/DDBJ whole genome shotgun (WGS) entry which is preliminary data.</text>
</comment>
<dbReference type="SMART" id="SM00257">
    <property type="entry name" value="LysM"/>
    <property type="match status" value="1"/>
</dbReference>
<organism evidence="3 4">
    <name type="scientific">Tachysurus vachellii</name>
    <name type="common">Darkbarbel catfish</name>
    <name type="synonym">Pelteobagrus vachellii</name>
    <dbReference type="NCBI Taxonomy" id="175792"/>
    <lineage>
        <taxon>Eukaryota</taxon>
        <taxon>Metazoa</taxon>
        <taxon>Chordata</taxon>
        <taxon>Craniata</taxon>
        <taxon>Vertebrata</taxon>
        <taxon>Euteleostomi</taxon>
        <taxon>Actinopterygii</taxon>
        <taxon>Neopterygii</taxon>
        <taxon>Teleostei</taxon>
        <taxon>Ostariophysi</taxon>
        <taxon>Siluriformes</taxon>
        <taxon>Bagridae</taxon>
        <taxon>Tachysurus</taxon>
    </lineage>
</organism>
<proteinExistence type="predicted"/>
<dbReference type="PANTHER" id="PTHR20932:SF2">
    <property type="entry name" value="AND PUTATIVE PEPTIDOGLYCAN-BINDING DOMAIN-CONTAINING PROTEIN 1-RELATED"/>
    <property type="match status" value="1"/>
</dbReference>
<dbReference type="InterPro" id="IPR036779">
    <property type="entry name" value="LysM_dom_sf"/>
</dbReference>
<dbReference type="InterPro" id="IPR045030">
    <property type="entry name" value="LYSM1-4"/>
</dbReference>
<reference evidence="3" key="1">
    <citation type="submission" date="2023-08" db="EMBL/GenBank/DDBJ databases">
        <title>Pelteobagrus vachellii genome.</title>
        <authorList>
            <person name="Liu H."/>
        </authorList>
    </citation>
    <scope>NUCLEOTIDE SEQUENCE</scope>
    <source>
        <strain evidence="3">PRFRI_2022a</strain>
        <tissue evidence="3">Muscle</tissue>
    </source>
</reference>
<dbReference type="Gene3D" id="3.10.350.10">
    <property type="entry name" value="LysM domain"/>
    <property type="match status" value="1"/>
</dbReference>
<feature type="domain" description="LysM" evidence="2">
    <location>
        <begin position="40"/>
        <end position="84"/>
    </location>
</feature>
<dbReference type="Pfam" id="PF01476">
    <property type="entry name" value="LysM"/>
    <property type="match status" value="1"/>
</dbReference>
<evidence type="ECO:0000313" key="4">
    <source>
        <dbReference type="Proteomes" id="UP001187315"/>
    </source>
</evidence>
<evidence type="ECO:0000259" key="2">
    <source>
        <dbReference type="PROSITE" id="PS51782"/>
    </source>
</evidence>
<dbReference type="Proteomes" id="UP001187315">
    <property type="component" value="Unassembled WGS sequence"/>
</dbReference>
<protein>
    <recommendedName>
        <fullName evidence="1">LysM and putative peptidoglycan-binding domain-containing protein 1</fullName>
    </recommendedName>
</protein>
<name>A0AA88NAU8_TACVA</name>
<dbReference type="InterPro" id="IPR018392">
    <property type="entry name" value="LysM"/>
</dbReference>
<dbReference type="PANTHER" id="PTHR20932">
    <property type="entry name" value="LYSM AND PUTATIVE PEPTIDOGLYCAN-BINDING DOMAIN-CONTAINING PROTEIN"/>
    <property type="match status" value="1"/>
</dbReference>
<accession>A0AA88NAU8</accession>
<dbReference type="AlphaFoldDB" id="A0AA88NAU8"/>
<dbReference type="PROSITE" id="PS51782">
    <property type="entry name" value="LYSM"/>
    <property type="match status" value="1"/>
</dbReference>
<evidence type="ECO:0000256" key="1">
    <source>
        <dbReference type="ARBA" id="ARBA00040996"/>
    </source>
</evidence>
<evidence type="ECO:0000313" key="3">
    <source>
        <dbReference type="EMBL" id="KAK2854891.1"/>
    </source>
</evidence>
<dbReference type="SUPFAM" id="SSF54106">
    <property type="entry name" value="LysM domain"/>
    <property type="match status" value="1"/>
</dbReference>
<gene>
    <name evidence="3" type="ORF">Q7C36_006760</name>
</gene>